<dbReference type="Gene3D" id="3.10.350.10">
    <property type="entry name" value="LysM domain"/>
    <property type="match status" value="2"/>
</dbReference>
<protein>
    <recommendedName>
        <fullName evidence="3">LysM domain-containing protein</fullName>
    </recommendedName>
</protein>
<dbReference type="SUPFAM" id="SSF51735">
    <property type="entry name" value="NAD(P)-binding Rossmann-fold domains"/>
    <property type="match status" value="1"/>
</dbReference>
<dbReference type="InterPro" id="IPR052210">
    <property type="entry name" value="LysM1-like"/>
</dbReference>
<dbReference type="PANTHER" id="PTHR34997">
    <property type="entry name" value="AM15"/>
    <property type="match status" value="1"/>
</dbReference>
<feature type="domain" description="LysM" evidence="3">
    <location>
        <begin position="234"/>
        <end position="280"/>
    </location>
</feature>
<dbReference type="InterPro" id="IPR036291">
    <property type="entry name" value="NAD(P)-bd_dom_sf"/>
</dbReference>
<keyword evidence="1" id="KW-0147">Chitin-binding</keyword>
<accession>A0A5N6GSR1</accession>
<dbReference type="EMBL" id="ML734613">
    <property type="protein sequence ID" value="KAB8245406.1"/>
    <property type="molecule type" value="Genomic_DNA"/>
</dbReference>
<evidence type="ECO:0000259" key="3">
    <source>
        <dbReference type="PROSITE" id="PS51782"/>
    </source>
</evidence>
<dbReference type="CDD" id="cd00118">
    <property type="entry name" value="LysM"/>
    <property type="match status" value="2"/>
</dbReference>
<feature type="domain" description="LysM" evidence="3">
    <location>
        <begin position="156"/>
        <end position="202"/>
    </location>
</feature>
<dbReference type="InterPro" id="IPR036779">
    <property type="entry name" value="LysM_dom_sf"/>
</dbReference>
<evidence type="ECO:0000313" key="4">
    <source>
        <dbReference type="EMBL" id="KAB8245406.1"/>
    </source>
</evidence>
<sequence>MSTWTLYGQSKLANIHYCRALAQRHPDIKFVSIHPGLVKTNLGTEFMSGSNFLVSVALKFAMRFTTVNVREGALNSLWAATNPAVYPGTPLTILRYAGILRWITAYRWRTCRAVCIGVGSKSAAATTTISTGSETATSTTVFMGPTQIGVVSGCQLFHTVVDGDDFPSIESDYGITLAQFYQLNPSIGSTCNTLWLGYAYCVKGPSSSATATAISSTASPNGHTQAGTVSNCNLYHTVVSGDSCDHIEITYGISFAQLYEWNPAIGSNCETLRVGYSICVAALSINAPTQHGIASDYGTPPLDLTVRLWELGTRFAFGFPPRYLMGTVNGIHLAPNQGNETVVVRLEDK</sequence>
<dbReference type="InterPro" id="IPR018392">
    <property type="entry name" value="LysM"/>
</dbReference>
<dbReference type="Proteomes" id="UP000325434">
    <property type="component" value="Unassembled WGS sequence"/>
</dbReference>
<name>A0A5N6GSR1_ASPFL</name>
<dbReference type="GO" id="GO:0008061">
    <property type="term" value="F:chitin binding"/>
    <property type="evidence" value="ECO:0007669"/>
    <property type="project" value="UniProtKB-KW"/>
</dbReference>
<reference evidence="4" key="1">
    <citation type="submission" date="2019-04" db="EMBL/GenBank/DDBJ databases">
        <title>Friends and foes A comparative genomics study of 23 Aspergillus species from section Flavi.</title>
        <authorList>
            <consortium name="DOE Joint Genome Institute"/>
            <person name="Kjaerbolling I."/>
            <person name="Vesth T."/>
            <person name="Frisvad J.C."/>
            <person name="Nybo J.L."/>
            <person name="Theobald S."/>
            <person name="Kildgaard S."/>
            <person name="Isbrandt T."/>
            <person name="Kuo A."/>
            <person name="Sato A."/>
            <person name="Lyhne E.K."/>
            <person name="Kogle M.E."/>
            <person name="Wiebenga A."/>
            <person name="Kun R.S."/>
            <person name="Lubbers R.J."/>
            <person name="Makela M.R."/>
            <person name="Barry K."/>
            <person name="Chovatia M."/>
            <person name="Clum A."/>
            <person name="Daum C."/>
            <person name="Haridas S."/>
            <person name="He G."/>
            <person name="LaButti K."/>
            <person name="Lipzen A."/>
            <person name="Mondo S."/>
            <person name="Riley R."/>
            <person name="Salamov A."/>
            <person name="Simmons B.A."/>
            <person name="Magnuson J.K."/>
            <person name="Henrissat B."/>
            <person name="Mortensen U.H."/>
            <person name="Larsen T.O."/>
            <person name="Devries R.P."/>
            <person name="Grigoriev I.V."/>
            <person name="Machida M."/>
            <person name="Baker S.E."/>
            <person name="Andersen M.R."/>
        </authorList>
    </citation>
    <scope>NUCLEOTIDE SEQUENCE [LARGE SCALE GENOMIC DNA]</scope>
    <source>
        <strain evidence="4">CBS 121.62</strain>
    </source>
</reference>
<dbReference type="PROSITE" id="PS51782">
    <property type="entry name" value="LYSM"/>
    <property type="match status" value="2"/>
</dbReference>
<dbReference type="Pfam" id="PF01476">
    <property type="entry name" value="LysM"/>
    <property type="match status" value="2"/>
</dbReference>
<dbReference type="Gene3D" id="3.40.50.720">
    <property type="entry name" value="NAD(P)-binding Rossmann-like Domain"/>
    <property type="match status" value="1"/>
</dbReference>
<gene>
    <name evidence="4" type="ORF">BDV35DRAFT_405868</name>
</gene>
<dbReference type="AlphaFoldDB" id="A0A5N6GSR1"/>
<dbReference type="VEuPathDB" id="FungiDB:F9C07_1064633"/>
<dbReference type="SUPFAM" id="SSF54106">
    <property type="entry name" value="LysM domain"/>
    <property type="match status" value="2"/>
</dbReference>
<proteinExistence type="predicted"/>
<keyword evidence="2" id="KW-0843">Virulence</keyword>
<evidence type="ECO:0000256" key="1">
    <source>
        <dbReference type="ARBA" id="ARBA00022669"/>
    </source>
</evidence>
<dbReference type="VEuPathDB" id="FungiDB:F9C07_12476"/>
<dbReference type="SMART" id="SM00257">
    <property type="entry name" value="LysM"/>
    <property type="match status" value="2"/>
</dbReference>
<dbReference type="VEuPathDB" id="FungiDB:AFLA_003747"/>
<dbReference type="PANTHER" id="PTHR34997:SF1">
    <property type="entry name" value="PEPTIDOGLYCAN-BINDING LYSIN DOMAIN"/>
    <property type="match status" value="1"/>
</dbReference>
<organism evidence="4">
    <name type="scientific">Aspergillus flavus</name>
    <dbReference type="NCBI Taxonomy" id="5059"/>
    <lineage>
        <taxon>Eukaryota</taxon>
        <taxon>Fungi</taxon>
        <taxon>Dikarya</taxon>
        <taxon>Ascomycota</taxon>
        <taxon>Pezizomycotina</taxon>
        <taxon>Eurotiomycetes</taxon>
        <taxon>Eurotiomycetidae</taxon>
        <taxon>Eurotiales</taxon>
        <taxon>Aspergillaceae</taxon>
        <taxon>Aspergillus</taxon>
        <taxon>Aspergillus subgen. Circumdati</taxon>
    </lineage>
</organism>
<evidence type="ECO:0000256" key="2">
    <source>
        <dbReference type="ARBA" id="ARBA00023026"/>
    </source>
</evidence>